<organism evidence="1 2">
    <name type="scientific">Arabidopsis thaliana</name>
    <name type="common">Mouse-ear cress</name>
    <dbReference type="NCBI Taxonomy" id="3702"/>
    <lineage>
        <taxon>Eukaryota</taxon>
        <taxon>Viridiplantae</taxon>
        <taxon>Streptophyta</taxon>
        <taxon>Embryophyta</taxon>
        <taxon>Tracheophyta</taxon>
        <taxon>Spermatophyta</taxon>
        <taxon>Magnoliopsida</taxon>
        <taxon>eudicotyledons</taxon>
        <taxon>Gunneridae</taxon>
        <taxon>Pentapetalae</taxon>
        <taxon>rosids</taxon>
        <taxon>malvids</taxon>
        <taxon>Brassicales</taxon>
        <taxon>Brassicaceae</taxon>
        <taxon>Camelineae</taxon>
        <taxon>Arabidopsis</taxon>
    </lineage>
</organism>
<dbReference type="AlphaFoldDB" id="A0A7G2F0Q9"/>
<sequence>MVSEESRSNVVEKTNVNGQEPDIYAEKAIGFCSEAIVNDQQMLK</sequence>
<accession>A0A7G2F0Q9</accession>
<dbReference type="Proteomes" id="UP000516314">
    <property type="component" value="Chromosome 4"/>
</dbReference>
<gene>
    <name evidence="1" type="ORF">AT9943_LOCUS14818</name>
</gene>
<evidence type="ECO:0000313" key="2">
    <source>
        <dbReference type="Proteomes" id="UP000516314"/>
    </source>
</evidence>
<proteinExistence type="predicted"/>
<evidence type="ECO:0000313" key="1">
    <source>
        <dbReference type="EMBL" id="CAD5327102.1"/>
    </source>
</evidence>
<protein>
    <submittedName>
        <fullName evidence="1">(thale cress) hypothetical protein</fullName>
    </submittedName>
</protein>
<dbReference type="EMBL" id="LR881469">
    <property type="protein sequence ID" value="CAD5327102.1"/>
    <property type="molecule type" value="Genomic_DNA"/>
</dbReference>
<name>A0A7G2F0Q9_ARATH</name>
<reference evidence="1 2" key="1">
    <citation type="submission" date="2020-09" db="EMBL/GenBank/DDBJ databases">
        <authorList>
            <person name="Ashkenazy H."/>
        </authorList>
    </citation>
    <scope>NUCLEOTIDE SEQUENCE [LARGE SCALE GENOMIC DNA]</scope>
    <source>
        <strain evidence="2">cv. Cdm-0</strain>
    </source>
</reference>